<keyword evidence="3" id="KW-0328">Glycosyltransferase</keyword>
<sequence>MEATLRKPQNSLDFISISVSNFGPAVRNFQPFASISHHQPNSVKYLGSDYSQNVSLISHVNDTSKNATVYAEKEENSVKISSTDFEGLRNELEPKVQQDDDKYAEKDQEKRAKSGRKSNSCTGRYIYVHDLPSKFNNDLLKQCKLLNKWTDMCQYFVNMGLGPALGNPQRMFLSKGWFVTDQFSLEVIFHNRMKQYECLTNDSTRATAIYVPYYAGLDIARHLWDSHNTSVRDSDALDLVKWLREKPEWNAMGGMDHFLVAGRITWDFRRIIDEDNAWGNKLMLLSESQNMTILTIESSPWNKNDFGIPYPTYFHPSSDDQVFQWQNKMRQQKRRTLFTFAGAPRPNIEDSIRSEIMEQCTASRRKCRLLECKNSRNKCNKPVHIMKMFQNTIFCLQPPGDSFTRRSTFDSILAGCIPVFFSPASAYVQYLWNLPTDYTTYSVLIPEDDVKQKKVRIEHVLSRIPRKKVSEMREEVIKLIPKVIYADPRARLKTVEDAFDLTIKGVLERVKKLRREIGEGRNSSFDFDQENSWKYYTFGTTQEHEWDHFFLRTNRARVLICQTIDFNFINKTRSSASSTLQSLHPARRSYRIKAKQNTVIASLLVSKA</sequence>
<dbReference type="GO" id="GO:0016757">
    <property type="term" value="F:glycosyltransferase activity"/>
    <property type="evidence" value="ECO:0007669"/>
    <property type="project" value="UniProtKB-KW"/>
</dbReference>
<evidence type="ECO:0000256" key="2">
    <source>
        <dbReference type="ARBA" id="ARBA00010271"/>
    </source>
</evidence>
<dbReference type="PANTHER" id="PTHR11062">
    <property type="entry name" value="EXOSTOSIN HEPARAN SULFATE GLYCOSYLTRANSFERASE -RELATED"/>
    <property type="match status" value="1"/>
</dbReference>
<dbReference type="AlphaFoldDB" id="A0ABD1T710"/>
<evidence type="ECO:0000256" key="4">
    <source>
        <dbReference type="ARBA" id="ARBA00022968"/>
    </source>
</evidence>
<keyword evidence="5" id="KW-0333">Golgi apparatus</keyword>
<comment type="similarity">
    <text evidence="2">Belongs to the glycosyltransferase 47 family.</text>
</comment>
<organism evidence="8 9">
    <name type="scientific">Forsythia ovata</name>
    <dbReference type="NCBI Taxonomy" id="205694"/>
    <lineage>
        <taxon>Eukaryota</taxon>
        <taxon>Viridiplantae</taxon>
        <taxon>Streptophyta</taxon>
        <taxon>Embryophyta</taxon>
        <taxon>Tracheophyta</taxon>
        <taxon>Spermatophyta</taxon>
        <taxon>Magnoliopsida</taxon>
        <taxon>eudicotyledons</taxon>
        <taxon>Gunneridae</taxon>
        <taxon>Pentapetalae</taxon>
        <taxon>asterids</taxon>
        <taxon>lamiids</taxon>
        <taxon>Lamiales</taxon>
        <taxon>Oleaceae</taxon>
        <taxon>Forsythieae</taxon>
        <taxon>Forsythia</taxon>
    </lineage>
</organism>
<evidence type="ECO:0000256" key="1">
    <source>
        <dbReference type="ARBA" id="ARBA00004323"/>
    </source>
</evidence>
<dbReference type="InterPro" id="IPR040911">
    <property type="entry name" value="Exostosin_GT47"/>
</dbReference>
<accession>A0ABD1T710</accession>
<feature type="domain" description="Exostosin GT47" evidence="7">
    <location>
        <begin position="121"/>
        <end position="457"/>
    </location>
</feature>
<evidence type="ECO:0000256" key="6">
    <source>
        <dbReference type="SAM" id="MobiDB-lite"/>
    </source>
</evidence>
<dbReference type="EMBL" id="JBFOLJ010000009">
    <property type="protein sequence ID" value="KAL2508436.1"/>
    <property type="molecule type" value="Genomic_DNA"/>
</dbReference>
<evidence type="ECO:0000313" key="9">
    <source>
        <dbReference type="Proteomes" id="UP001604277"/>
    </source>
</evidence>
<evidence type="ECO:0000313" key="8">
    <source>
        <dbReference type="EMBL" id="KAL2508436.1"/>
    </source>
</evidence>
<dbReference type="Proteomes" id="UP001604277">
    <property type="component" value="Unassembled WGS sequence"/>
</dbReference>
<keyword evidence="4" id="KW-0812">Transmembrane</keyword>
<dbReference type="InterPro" id="IPR004263">
    <property type="entry name" value="Exostosin"/>
</dbReference>
<keyword evidence="4" id="KW-0735">Signal-anchor</keyword>
<dbReference type="Pfam" id="PF03016">
    <property type="entry name" value="Exostosin_GT47"/>
    <property type="match status" value="1"/>
</dbReference>
<feature type="compositionally biased region" description="Basic and acidic residues" evidence="6">
    <location>
        <begin position="86"/>
        <end position="112"/>
    </location>
</feature>
<name>A0ABD1T710_9LAMI</name>
<protein>
    <submittedName>
        <fullName evidence="8">Exostosin family protein</fullName>
    </submittedName>
</protein>
<evidence type="ECO:0000256" key="3">
    <source>
        <dbReference type="ARBA" id="ARBA00022676"/>
    </source>
</evidence>
<dbReference type="GO" id="GO:0000139">
    <property type="term" value="C:Golgi membrane"/>
    <property type="evidence" value="ECO:0007669"/>
    <property type="project" value="UniProtKB-SubCell"/>
</dbReference>
<evidence type="ECO:0000256" key="5">
    <source>
        <dbReference type="ARBA" id="ARBA00023034"/>
    </source>
</evidence>
<comment type="subcellular location">
    <subcellularLocation>
        <location evidence="1">Golgi apparatus membrane</location>
        <topology evidence="1">Single-pass type II membrane protein</topology>
    </subcellularLocation>
</comment>
<feature type="region of interest" description="Disordered" evidence="6">
    <location>
        <begin position="82"/>
        <end position="118"/>
    </location>
</feature>
<keyword evidence="3" id="KW-0808">Transferase</keyword>
<gene>
    <name evidence="8" type="ORF">Fot_32083</name>
</gene>
<proteinExistence type="inferred from homology"/>
<comment type="caution">
    <text evidence="8">The sequence shown here is derived from an EMBL/GenBank/DDBJ whole genome shotgun (WGS) entry which is preliminary data.</text>
</comment>
<dbReference type="PANTHER" id="PTHR11062:SF282">
    <property type="entry name" value="XYLOGLUCAN GALACTOSYLTRANSFERASE GT11-RELATED"/>
    <property type="match status" value="1"/>
</dbReference>
<evidence type="ECO:0000259" key="7">
    <source>
        <dbReference type="Pfam" id="PF03016"/>
    </source>
</evidence>
<keyword evidence="9" id="KW-1185">Reference proteome</keyword>
<reference evidence="9" key="1">
    <citation type="submission" date="2024-07" db="EMBL/GenBank/DDBJ databases">
        <title>Two chromosome-level genome assemblies of Korean endemic species Abeliophyllum distichum and Forsythia ovata (Oleaceae).</title>
        <authorList>
            <person name="Jang H."/>
        </authorList>
    </citation>
    <scope>NUCLEOTIDE SEQUENCE [LARGE SCALE GENOMIC DNA]</scope>
</reference>